<dbReference type="EMBL" id="KY315537">
    <property type="protein sequence ID" value="ARN62229.2"/>
    <property type="molecule type" value="Genomic_DNA"/>
</dbReference>
<feature type="compositionally biased region" description="Basic residues" evidence="1">
    <location>
        <begin position="65"/>
        <end position="79"/>
    </location>
</feature>
<dbReference type="EMBL" id="KY274521">
    <property type="protein sequence ID" value="ARK02858.1"/>
    <property type="molecule type" value="Genomic_DNA"/>
</dbReference>
<protein>
    <submittedName>
        <fullName evidence="2">B2</fullName>
    </submittedName>
</protein>
<name>A0A1W6DIW2_9BETA</name>
<proteinExistence type="predicted"/>
<accession>A0A1W6LZ44</accession>
<evidence type="ECO:0000313" key="2">
    <source>
        <dbReference type="EMBL" id="ARJ98795.1"/>
    </source>
</evidence>
<accession>A0A1W6DIW2</accession>
<feature type="compositionally biased region" description="Low complexity" evidence="1">
    <location>
        <begin position="13"/>
        <end position="27"/>
    </location>
</feature>
<dbReference type="EMBL" id="KY274487">
    <property type="protein sequence ID" value="ARJ98795.1"/>
    <property type="molecule type" value="Genomic_DNA"/>
</dbReference>
<sequence>MQPMTKKKHTTTSKRSPARSPSLSPPLESRRRVGGQSPERLHGNAPPTPPRSPLPPSPSPEHTRRLSPQRRRPQRQRKL</sequence>
<evidence type="ECO:0000256" key="1">
    <source>
        <dbReference type="SAM" id="MobiDB-lite"/>
    </source>
</evidence>
<evidence type="ECO:0000313" key="3">
    <source>
        <dbReference type="EMBL" id="ARK02858.1"/>
    </source>
</evidence>
<feature type="region of interest" description="Disordered" evidence="1">
    <location>
        <begin position="1"/>
        <end position="79"/>
    </location>
</feature>
<reference evidence="3" key="2">
    <citation type="journal article" date="2018" name="BMC Genomics">
        <title>Comparative genomic, transcriptomic, and proteomic reannotation of human herpesvirus 6.</title>
        <authorList>
            <person name="Greninger A.L."/>
            <person name="Knudsen G.M."/>
            <person name="Roychoudhury P."/>
            <person name="Hanson D.J."/>
            <person name="Sedlak R.H."/>
            <person name="Xie H."/>
            <person name="Guan J."/>
            <person name="Nguyen T."/>
            <person name="Peddu V."/>
            <person name="Boeckh M."/>
            <person name="Huang M.L."/>
            <person name="Cook L."/>
            <person name="Depledge D.P."/>
            <person name="Zerr D.M."/>
            <person name="Koelle D.M."/>
            <person name="Gantt S."/>
            <person name="Yoshikawa T."/>
            <person name="Caserta M."/>
            <person name="Hill J.A."/>
            <person name="Jerome K.R."/>
        </authorList>
    </citation>
    <scope>NUCLEOTIDE SEQUENCE</scope>
    <source>
        <strain evidence="3">HP34B3</strain>
        <strain evidence="2">Japan-a2</strain>
    </source>
</reference>
<organism evidence="3">
    <name type="scientific">Human betaherpesvirus 6</name>
    <dbReference type="NCBI Taxonomy" id="10368"/>
    <lineage>
        <taxon>Viruses</taxon>
        <taxon>Duplodnaviria</taxon>
        <taxon>Heunggongvirae</taxon>
        <taxon>Peploviricota</taxon>
        <taxon>Herviviricetes</taxon>
        <taxon>Herpesvirales</taxon>
        <taxon>Orthoherpesviridae</taxon>
        <taxon>Betaherpesvirinae</taxon>
        <taxon>Roseolovirus</taxon>
    </lineage>
</organism>
<evidence type="ECO:0000313" key="4">
    <source>
        <dbReference type="EMBL" id="ARN62229.2"/>
    </source>
</evidence>
<reference evidence="4" key="1">
    <citation type="submission" date="2017-04" db="EMBL/GenBank/DDBJ databases">
        <title>A rash of human herpesvirus 6 genomes.</title>
        <authorList>
            <person name="Greninger A.L."/>
            <person name="Hall Sedlak R."/>
            <person name="Roychoudhury P."/>
            <person name="Xie H."/>
            <person name="Guan J."/>
            <person name="Peddu V."/>
            <person name="Huang M.-L."/>
            <person name="Cook L."/>
            <person name="Yoshikawa T."/>
            <person name="Caserta M."/>
            <person name="Hill J.A."/>
            <person name="Jerome K.R."/>
        </authorList>
    </citation>
    <scope>NUCLEOTIDE SEQUENCE</scope>
    <source>
        <strain evidence="4">HP51G12</strain>
    </source>
</reference>
<feature type="compositionally biased region" description="Basic residues" evidence="1">
    <location>
        <begin position="1"/>
        <end position="12"/>
    </location>
</feature>
<feature type="compositionally biased region" description="Pro residues" evidence="1">
    <location>
        <begin position="46"/>
        <end position="59"/>
    </location>
</feature>